<reference evidence="1" key="2">
    <citation type="submission" date="2015-06" db="UniProtKB">
        <authorList>
            <consortium name="EnsemblPlants"/>
        </authorList>
    </citation>
    <scope>IDENTIFICATION</scope>
</reference>
<reference evidence="2" key="1">
    <citation type="submission" date="2013-06" db="EMBL/GenBank/DDBJ databases">
        <authorList>
            <person name="Zhao Q."/>
        </authorList>
    </citation>
    <scope>NUCLEOTIDE SEQUENCE</scope>
    <source>
        <strain evidence="2">cv. W1943</strain>
    </source>
</reference>
<organism evidence="1 2">
    <name type="scientific">Oryza rufipogon</name>
    <name type="common">Brownbeard rice</name>
    <name type="synonym">Asian wild rice</name>
    <dbReference type="NCBI Taxonomy" id="4529"/>
    <lineage>
        <taxon>Eukaryota</taxon>
        <taxon>Viridiplantae</taxon>
        <taxon>Streptophyta</taxon>
        <taxon>Embryophyta</taxon>
        <taxon>Tracheophyta</taxon>
        <taxon>Spermatophyta</taxon>
        <taxon>Magnoliopsida</taxon>
        <taxon>Liliopsida</taxon>
        <taxon>Poales</taxon>
        <taxon>Poaceae</taxon>
        <taxon>BOP clade</taxon>
        <taxon>Oryzoideae</taxon>
        <taxon>Oryzeae</taxon>
        <taxon>Oryzinae</taxon>
        <taxon>Oryza</taxon>
    </lineage>
</organism>
<sequence>MESMVFQARTYACMERHQLDKGKEGINQWRREANQGAKHKARNPCLIEPSPNIRLVLALAQKPIYPSIPIAAASLGRPELLHAVVLSGEWN</sequence>
<dbReference type="AlphaFoldDB" id="A0A0E0P9B1"/>
<dbReference type="Proteomes" id="UP000008022">
    <property type="component" value="Unassembled WGS sequence"/>
</dbReference>
<dbReference type="HOGENOM" id="CLU_2642414_0_0_1"/>
<dbReference type="Gramene" id="ORUFI04G14180.1">
    <property type="protein sequence ID" value="ORUFI04G14180.1"/>
    <property type="gene ID" value="ORUFI04G14180"/>
</dbReference>
<accession>A0A0E0P9B1</accession>
<proteinExistence type="predicted"/>
<evidence type="ECO:0000313" key="2">
    <source>
        <dbReference type="Proteomes" id="UP000008022"/>
    </source>
</evidence>
<keyword evidence="2" id="KW-1185">Reference proteome</keyword>
<dbReference type="EnsemblPlants" id="ORUFI04G14180.1">
    <property type="protein sequence ID" value="ORUFI04G14180.1"/>
    <property type="gene ID" value="ORUFI04G14180"/>
</dbReference>
<name>A0A0E0P9B1_ORYRU</name>
<protein>
    <submittedName>
        <fullName evidence="1">Uncharacterized protein</fullName>
    </submittedName>
</protein>
<evidence type="ECO:0000313" key="1">
    <source>
        <dbReference type="EnsemblPlants" id="ORUFI04G14180.1"/>
    </source>
</evidence>